<evidence type="ECO:0000313" key="3">
    <source>
        <dbReference type="Proteomes" id="UP000305067"/>
    </source>
</evidence>
<name>A0A5C3QDF0_9AGAR</name>
<keyword evidence="1" id="KW-0812">Transmembrane</keyword>
<feature type="transmembrane region" description="Helical" evidence="1">
    <location>
        <begin position="216"/>
        <end position="234"/>
    </location>
</feature>
<protein>
    <submittedName>
        <fullName evidence="2">Uncharacterized protein</fullName>
    </submittedName>
</protein>
<dbReference type="STRING" id="1884261.A0A5C3QDF0"/>
<proteinExistence type="predicted"/>
<feature type="transmembrane region" description="Helical" evidence="1">
    <location>
        <begin position="188"/>
        <end position="210"/>
    </location>
</feature>
<keyword evidence="3" id="KW-1185">Reference proteome</keyword>
<keyword evidence="1" id="KW-0472">Membrane</keyword>
<dbReference type="AlphaFoldDB" id="A0A5C3QDF0"/>
<organism evidence="2 3">
    <name type="scientific">Pterulicium gracile</name>
    <dbReference type="NCBI Taxonomy" id="1884261"/>
    <lineage>
        <taxon>Eukaryota</taxon>
        <taxon>Fungi</taxon>
        <taxon>Dikarya</taxon>
        <taxon>Basidiomycota</taxon>
        <taxon>Agaricomycotina</taxon>
        <taxon>Agaricomycetes</taxon>
        <taxon>Agaricomycetidae</taxon>
        <taxon>Agaricales</taxon>
        <taxon>Pleurotineae</taxon>
        <taxon>Pterulaceae</taxon>
        <taxon>Pterulicium</taxon>
    </lineage>
</organism>
<accession>A0A5C3QDF0</accession>
<dbReference type="EMBL" id="ML178830">
    <property type="protein sequence ID" value="TFL00095.1"/>
    <property type="molecule type" value="Genomic_DNA"/>
</dbReference>
<reference evidence="2 3" key="1">
    <citation type="journal article" date="2019" name="Nat. Ecol. Evol.">
        <title>Megaphylogeny resolves global patterns of mushroom evolution.</title>
        <authorList>
            <person name="Varga T."/>
            <person name="Krizsan K."/>
            <person name="Foldi C."/>
            <person name="Dima B."/>
            <person name="Sanchez-Garcia M."/>
            <person name="Sanchez-Ramirez S."/>
            <person name="Szollosi G.J."/>
            <person name="Szarkandi J.G."/>
            <person name="Papp V."/>
            <person name="Albert L."/>
            <person name="Andreopoulos W."/>
            <person name="Angelini C."/>
            <person name="Antonin V."/>
            <person name="Barry K.W."/>
            <person name="Bougher N.L."/>
            <person name="Buchanan P."/>
            <person name="Buyck B."/>
            <person name="Bense V."/>
            <person name="Catcheside P."/>
            <person name="Chovatia M."/>
            <person name="Cooper J."/>
            <person name="Damon W."/>
            <person name="Desjardin D."/>
            <person name="Finy P."/>
            <person name="Geml J."/>
            <person name="Haridas S."/>
            <person name="Hughes K."/>
            <person name="Justo A."/>
            <person name="Karasinski D."/>
            <person name="Kautmanova I."/>
            <person name="Kiss B."/>
            <person name="Kocsube S."/>
            <person name="Kotiranta H."/>
            <person name="LaButti K.M."/>
            <person name="Lechner B.E."/>
            <person name="Liimatainen K."/>
            <person name="Lipzen A."/>
            <person name="Lukacs Z."/>
            <person name="Mihaltcheva S."/>
            <person name="Morgado L.N."/>
            <person name="Niskanen T."/>
            <person name="Noordeloos M.E."/>
            <person name="Ohm R.A."/>
            <person name="Ortiz-Santana B."/>
            <person name="Ovrebo C."/>
            <person name="Racz N."/>
            <person name="Riley R."/>
            <person name="Savchenko A."/>
            <person name="Shiryaev A."/>
            <person name="Soop K."/>
            <person name="Spirin V."/>
            <person name="Szebenyi C."/>
            <person name="Tomsovsky M."/>
            <person name="Tulloss R.E."/>
            <person name="Uehling J."/>
            <person name="Grigoriev I.V."/>
            <person name="Vagvolgyi C."/>
            <person name="Papp T."/>
            <person name="Martin F.M."/>
            <person name="Miettinen O."/>
            <person name="Hibbett D.S."/>
            <person name="Nagy L.G."/>
        </authorList>
    </citation>
    <scope>NUCLEOTIDE SEQUENCE [LARGE SCALE GENOMIC DNA]</scope>
    <source>
        <strain evidence="2 3">CBS 309.79</strain>
    </source>
</reference>
<dbReference type="Proteomes" id="UP000305067">
    <property type="component" value="Unassembled WGS sequence"/>
</dbReference>
<evidence type="ECO:0000256" key="1">
    <source>
        <dbReference type="SAM" id="Phobius"/>
    </source>
</evidence>
<sequence length="254" mass="27918">MPPRPKTTSSYLRQRLRTFSPRLLWTYIGPHRASFAGHAYHLDVASMTIFIVWMIAGCGPAYHSATDNSPYNSQERDGHTPSPKCGKLKVPVQVSVGGSAAPSWEYNTKEQDVRKCPSALDESSQKGRSRTSSNVTFHPIINADIVDADSVLMPFDDIPRAGEEELPFVYIIGCNVGFSWLARIFTMAVMLSNWLLIVLLVYITVVVYAAGEETSVGDGILAIPLTIVVSIPALRELFIGAPPFGTQFVSSPKW</sequence>
<evidence type="ECO:0000313" key="2">
    <source>
        <dbReference type="EMBL" id="TFL00095.1"/>
    </source>
</evidence>
<gene>
    <name evidence="2" type="ORF">BDV98DRAFT_594280</name>
</gene>
<keyword evidence="1" id="KW-1133">Transmembrane helix</keyword>
<dbReference type="OrthoDB" id="2923771at2759"/>